<dbReference type="PANTHER" id="PTHR24279">
    <property type="entry name" value="CYTOCHROME P450"/>
    <property type="match status" value="1"/>
</dbReference>
<dbReference type="OrthoDB" id="3945418at2759"/>
<evidence type="ECO:0000256" key="2">
    <source>
        <dbReference type="ARBA" id="ARBA00010617"/>
    </source>
</evidence>
<comment type="cofactor">
    <cofactor evidence="1 8">
        <name>heme</name>
        <dbReference type="ChEBI" id="CHEBI:30413"/>
    </cofactor>
</comment>
<dbReference type="InterPro" id="IPR002401">
    <property type="entry name" value="Cyt_P450_E_grp-I"/>
</dbReference>
<evidence type="ECO:0000256" key="1">
    <source>
        <dbReference type="ARBA" id="ARBA00001971"/>
    </source>
</evidence>
<sequence length="583" mass="66286">MYLSQVRNFLPYSRLGLMNIQNRCYEKVALKTTKSQEMENSKASMQSVGLTPKQIEMFPTAKVHIPMALTSREPIILPFDEVPGPKSLKYISNFRQYLSVIGTQITVSVLTMMLNVGTYVNAKKPLKNLSALFDEYGPVVRFVSPVGGDIVLINHPEHIQKVYAMEGNYPVRSNLDSLEKYRAEHRNQIYGGTFTAFGEEWHRQREVVVAPLHESVSKHMGGINEVCENFTLKIYNIRNYQDEVTDNLYKEIYKWSFDCMGLILFSKKFTMLNTEVVYSQCDMSWLYHSLEKATDAIIKCESGLQFWKLLPTPTWSSLVKYCDSLDNLIGKYVLEAEQAVGVQLKNVGPNVSDESFELENSLVNAMLVGENKMSAEDIATIIMDMLLIGVNTITSSMSFLLYHIAKYQRAQKILFSEIDKVGGDLNINNMSAIIEQTPYLQACIKESLRLVPPIPVLTRILPKNITIDRYNIPRGTLIIMSTQDASLKEGNYDDASVFYPERWLKGDAKEYHAFASIPFGFGARKCLGQNIAETMLSLLTIRVSQYPYFFKYIGSLFVFIEKNSTDFVASFTSFTKFLDSPKV</sequence>
<dbReference type="GO" id="GO:0005506">
    <property type="term" value="F:iron ion binding"/>
    <property type="evidence" value="ECO:0007669"/>
    <property type="project" value="InterPro"/>
</dbReference>
<dbReference type="GO" id="GO:0020037">
    <property type="term" value="F:heme binding"/>
    <property type="evidence" value="ECO:0007669"/>
    <property type="project" value="InterPro"/>
</dbReference>
<proteinExistence type="inferred from homology"/>
<evidence type="ECO:0000256" key="6">
    <source>
        <dbReference type="ARBA" id="ARBA00023004"/>
    </source>
</evidence>
<dbReference type="AlphaFoldDB" id="A0A9J7EGN5"/>
<dbReference type="InterPro" id="IPR017972">
    <property type="entry name" value="Cyt_P450_CS"/>
</dbReference>
<dbReference type="GO" id="GO:0016705">
    <property type="term" value="F:oxidoreductase activity, acting on paired donors, with incorporation or reduction of molecular oxygen"/>
    <property type="evidence" value="ECO:0007669"/>
    <property type="project" value="InterPro"/>
</dbReference>
<keyword evidence="5 9" id="KW-0560">Oxidoreductase</keyword>
<comment type="similarity">
    <text evidence="2 9">Belongs to the cytochrome P450 family.</text>
</comment>
<dbReference type="GO" id="GO:0004497">
    <property type="term" value="F:monooxygenase activity"/>
    <property type="evidence" value="ECO:0007669"/>
    <property type="project" value="UniProtKB-KW"/>
</dbReference>
<keyword evidence="4 8" id="KW-0479">Metal-binding</keyword>
<feature type="binding site" description="axial binding residue" evidence="8">
    <location>
        <position position="526"/>
    </location>
    <ligand>
        <name>heme</name>
        <dbReference type="ChEBI" id="CHEBI:30413"/>
    </ligand>
    <ligandPart>
        <name>Fe</name>
        <dbReference type="ChEBI" id="CHEBI:18248"/>
    </ligandPart>
</feature>
<evidence type="ECO:0000313" key="11">
    <source>
        <dbReference type="RefSeq" id="XP_022827169.1"/>
    </source>
</evidence>
<keyword evidence="10" id="KW-1185">Reference proteome</keyword>
<evidence type="ECO:0000313" key="10">
    <source>
        <dbReference type="Proteomes" id="UP000301870"/>
    </source>
</evidence>
<evidence type="ECO:0000256" key="3">
    <source>
        <dbReference type="ARBA" id="ARBA00022617"/>
    </source>
</evidence>
<dbReference type="RefSeq" id="XP_022827169.1">
    <property type="nucleotide sequence ID" value="XM_022971401.1"/>
</dbReference>
<dbReference type="PANTHER" id="PTHR24279:SF120">
    <property type="entry name" value="CYTOCHROME P450"/>
    <property type="match status" value="1"/>
</dbReference>
<dbReference type="PRINTS" id="PR00463">
    <property type="entry name" value="EP450I"/>
</dbReference>
<dbReference type="CDD" id="cd11054">
    <property type="entry name" value="CYP24A1-like"/>
    <property type="match status" value="1"/>
</dbReference>
<dbReference type="InterPro" id="IPR001128">
    <property type="entry name" value="Cyt_P450"/>
</dbReference>
<dbReference type="KEGG" id="sliu:111356895"/>
<dbReference type="Proteomes" id="UP000301870">
    <property type="component" value="Chromosome 23"/>
</dbReference>
<evidence type="ECO:0000256" key="8">
    <source>
        <dbReference type="PIRSR" id="PIRSR602401-1"/>
    </source>
</evidence>
<dbReference type="GeneID" id="111356895"/>
<evidence type="ECO:0000256" key="5">
    <source>
        <dbReference type="ARBA" id="ARBA00023002"/>
    </source>
</evidence>
<protein>
    <submittedName>
        <fullName evidence="11">Probable cytochrome P450 301a1, mitochondrial isoform X1</fullName>
    </submittedName>
</protein>
<keyword evidence="3 8" id="KW-0349">Heme</keyword>
<dbReference type="Gene3D" id="1.10.630.10">
    <property type="entry name" value="Cytochrome P450"/>
    <property type="match status" value="1"/>
</dbReference>
<dbReference type="PRINTS" id="PR00385">
    <property type="entry name" value="P450"/>
</dbReference>
<dbReference type="InterPro" id="IPR036396">
    <property type="entry name" value="Cyt_P450_sf"/>
</dbReference>
<name>A0A9J7EGN5_SPOLT</name>
<keyword evidence="7 9" id="KW-0503">Monooxygenase</keyword>
<dbReference type="Pfam" id="PF00067">
    <property type="entry name" value="p450"/>
    <property type="match status" value="1"/>
</dbReference>
<organism evidence="10 11">
    <name type="scientific">Spodoptera litura</name>
    <name type="common">Asian cotton leafworm</name>
    <dbReference type="NCBI Taxonomy" id="69820"/>
    <lineage>
        <taxon>Eukaryota</taxon>
        <taxon>Metazoa</taxon>
        <taxon>Ecdysozoa</taxon>
        <taxon>Arthropoda</taxon>
        <taxon>Hexapoda</taxon>
        <taxon>Insecta</taxon>
        <taxon>Pterygota</taxon>
        <taxon>Neoptera</taxon>
        <taxon>Endopterygota</taxon>
        <taxon>Lepidoptera</taxon>
        <taxon>Glossata</taxon>
        <taxon>Ditrysia</taxon>
        <taxon>Noctuoidea</taxon>
        <taxon>Noctuidae</taxon>
        <taxon>Amphipyrinae</taxon>
        <taxon>Spodoptera</taxon>
    </lineage>
</organism>
<keyword evidence="6 8" id="KW-0408">Iron</keyword>
<evidence type="ECO:0000256" key="7">
    <source>
        <dbReference type="ARBA" id="ARBA00023033"/>
    </source>
</evidence>
<dbReference type="InterPro" id="IPR050479">
    <property type="entry name" value="CYP11_CYP27_families"/>
</dbReference>
<evidence type="ECO:0000256" key="9">
    <source>
        <dbReference type="RuleBase" id="RU000461"/>
    </source>
</evidence>
<dbReference type="CTD" id="100158252"/>
<accession>A0A9J7EGN5</accession>
<reference evidence="11" key="1">
    <citation type="submission" date="2025-08" db="UniProtKB">
        <authorList>
            <consortium name="RefSeq"/>
        </authorList>
    </citation>
    <scope>IDENTIFICATION</scope>
    <source>
        <strain evidence="11">Ishihara</strain>
        <tissue evidence="11">Whole body</tissue>
    </source>
</reference>
<dbReference type="PROSITE" id="PS00086">
    <property type="entry name" value="CYTOCHROME_P450"/>
    <property type="match status" value="1"/>
</dbReference>
<evidence type="ECO:0000256" key="4">
    <source>
        <dbReference type="ARBA" id="ARBA00022723"/>
    </source>
</evidence>
<gene>
    <name evidence="11" type="primary">LOC111356895</name>
</gene>
<dbReference type="SUPFAM" id="SSF48264">
    <property type="entry name" value="Cytochrome P450"/>
    <property type="match status" value="1"/>
</dbReference>